<dbReference type="EMBL" id="CP061281">
    <property type="protein sequence ID" value="QNS04733.1"/>
    <property type="molecule type" value="Genomic_DNA"/>
</dbReference>
<keyword evidence="2" id="KW-1185">Reference proteome</keyword>
<dbReference type="AlphaFoldDB" id="A0A7H1B7M8"/>
<accession>A0A7H1B7M8</accession>
<name>A0A7H1B7M8_9ACTN</name>
<gene>
    <name evidence="1" type="ORF">IAG42_14670</name>
</gene>
<evidence type="ECO:0000313" key="1">
    <source>
        <dbReference type="EMBL" id="QNS04733.1"/>
    </source>
</evidence>
<protein>
    <submittedName>
        <fullName evidence="1">Uncharacterized protein</fullName>
    </submittedName>
</protein>
<sequence length="150" mass="16718">MNPQESPARRRLRERRERAALAAVESGLGDLWTGRGLTPDAEPTWTRAAIERAWSIHTEPDALLPDDCPPGVLDSWIEARLAERGVGGVVHVASHVRPRPWLECRLPATGWAQRVRGAVEEPWMFLSLPLGRLVIVTEAEHFFECRAASA</sequence>
<organism evidence="1 2">
    <name type="scientific">Streptomyces xanthii</name>
    <dbReference type="NCBI Taxonomy" id="2768069"/>
    <lineage>
        <taxon>Bacteria</taxon>
        <taxon>Bacillati</taxon>
        <taxon>Actinomycetota</taxon>
        <taxon>Actinomycetes</taxon>
        <taxon>Kitasatosporales</taxon>
        <taxon>Streptomycetaceae</taxon>
        <taxon>Streptomyces</taxon>
    </lineage>
</organism>
<dbReference type="Proteomes" id="UP000516428">
    <property type="component" value="Chromosome"/>
</dbReference>
<proteinExistence type="predicted"/>
<dbReference type="KEGG" id="sxn:IAG42_14670"/>
<evidence type="ECO:0000313" key="2">
    <source>
        <dbReference type="Proteomes" id="UP000516428"/>
    </source>
</evidence>
<reference evidence="1 2" key="1">
    <citation type="submission" date="2020-09" db="EMBL/GenBank/DDBJ databases">
        <title>A novel species.</title>
        <authorList>
            <person name="Gao J."/>
        </authorList>
    </citation>
    <scope>NUCLEOTIDE SEQUENCE [LARGE SCALE GENOMIC DNA]</scope>
    <source>
        <strain evidence="1 2">CRXT-Y-14</strain>
    </source>
</reference>
<dbReference type="RefSeq" id="WP_188337441.1">
    <property type="nucleotide sequence ID" value="NZ_CP061281.1"/>
</dbReference>